<comment type="caution">
    <text evidence="9">The sequence shown here is derived from an EMBL/GenBank/DDBJ whole genome shotgun (WGS) entry which is preliminary data.</text>
</comment>
<accession>A0A8E0VHE9</accession>
<dbReference type="EMBL" id="LUCM01008418">
    <property type="protein sequence ID" value="KAA0188434.1"/>
    <property type="molecule type" value="Genomic_DNA"/>
</dbReference>
<keyword evidence="5" id="KW-0206">Cytoskeleton</keyword>
<dbReference type="AlphaFoldDB" id="A0A8E0VHE9"/>
<evidence type="ECO:0000313" key="10">
    <source>
        <dbReference type="Proteomes" id="UP000728185"/>
    </source>
</evidence>
<dbReference type="Proteomes" id="UP000728185">
    <property type="component" value="Unassembled WGS sequence"/>
</dbReference>
<evidence type="ECO:0000256" key="6">
    <source>
        <dbReference type="ARBA" id="ARBA00033750"/>
    </source>
</evidence>
<evidence type="ECO:0000256" key="2">
    <source>
        <dbReference type="ARBA" id="ARBA00022490"/>
    </source>
</evidence>
<evidence type="ECO:0000256" key="3">
    <source>
        <dbReference type="ARBA" id="ARBA00022553"/>
    </source>
</evidence>
<comment type="function">
    <text evidence="8">Regulator of the tubulin polyglutamylase complex (TPGC) that controls cytoskeletal organization, nuclear shape, and cilium disassembly by balancing microtubule and actin assembly. Regulates the assembly and stability of the TPGC and thereby modulates polyglutamylation of the microtubule, which antagonizes MAP4 binding.</text>
</comment>
<evidence type="ECO:0000256" key="8">
    <source>
        <dbReference type="ARBA" id="ARBA00045673"/>
    </source>
</evidence>
<dbReference type="GO" id="GO:0034451">
    <property type="term" value="C:centriolar satellite"/>
    <property type="evidence" value="ECO:0007669"/>
    <property type="project" value="UniProtKB-SubCell"/>
</dbReference>
<evidence type="ECO:0000256" key="4">
    <source>
        <dbReference type="ARBA" id="ARBA00022701"/>
    </source>
</evidence>
<dbReference type="PANTHER" id="PTHR34252">
    <property type="entry name" value="UPF0705 PROTEIN C11ORF49"/>
    <property type="match status" value="1"/>
</dbReference>
<proteinExistence type="inferred from homology"/>
<dbReference type="InterPro" id="IPR038968">
    <property type="entry name" value="CSTPP1"/>
</dbReference>
<evidence type="ECO:0000256" key="7">
    <source>
        <dbReference type="ARBA" id="ARBA00033769"/>
    </source>
</evidence>
<gene>
    <name evidence="9" type="ORF">FBUS_11682</name>
</gene>
<name>A0A8E0VHE9_9TREM</name>
<dbReference type="CDD" id="cd22959">
    <property type="entry name" value="DD_C11orf49"/>
    <property type="match status" value="1"/>
</dbReference>
<evidence type="ECO:0000256" key="1">
    <source>
        <dbReference type="ARBA" id="ARBA00004607"/>
    </source>
</evidence>
<dbReference type="OrthoDB" id="6239904at2759"/>
<evidence type="ECO:0000313" key="9">
    <source>
        <dbReference type="EMBL" id="KAA0188434.1"/>
    </source>
</evidence>
<comment type="subcellular location">
    <subcellularLocation>
        <location evidence="1">Cytoplasm</location>
        <location evidence="1">Cytoskeleton</location>
        <location evidence="1">Microtubule organizing center</location>
        <location evidence="1">Centrosome</location>
        <location evidence="1">Centriolar satellite</location>
    </subcellularLocation>
</comment>
<keyword evidence="2" id="KW-0963">Cytoplasm</keyword>
<comment type="similarity">
    <text evidence="6">Belongs to the CSTPP1 family.</text>
</comment>
<keyword evidence="10" id="KW-1185">Reference proteome</keyword>
<keyword evidence="3" id="KW-0597">Phosphoprotein</keyword>
<sequence>MEGLGGAEYFARSGVRKYLEDALCGLLTARDKSHCVEPSTYMLNYFWHVRNGTHTTLREYDYISLTPYNRVSFLSSLWKSFQSLMNRIMSSSLKAGQHSEISQTFADLYRIFQFHLFFEG</sequence>
<organism evidence="9 10">
    <name type="scientific">Fasciolopsis buskii</name>
    <dbReference type="NCBI Taxonomy" id="27845"/>
    <lineage>
        <taxon>Eukaryota</taxon>
        <taxon>Metazoa</taxon>
        <taxon>Spiralia</taxon>
        <taxon>Lophotrochozoa</taxon>
        <taxon>Platyhelminthes</taxon>
        <taxon>Trematoda</taxon>
        <taxon>Digenea</taxon>
        <taxon>Plagiorchiida</taxon>
        <taxon>Echinostomata</taxon>
        <taxon>Echinostomatoidea</taxon>
        <taxon>Fasciolidae</taxon>
        <taxon>Fasciolopsis</taxon>
    </lineage>
</organism>
<protein>
    <recommendedName>
        <fullName evidence="7">Centriolar satellite-associated tubulin polyglutamylase complex regulator 1</fullName>
    </recommendedName>
</protein>
<keyword evidence="4" id="KW-0493">Microtubule</keyword>
<evidence type="ECO:0000256" key="5">
    <source>
        <dbReference type="ARBA" id="ARBA00023212"/>
    </source>
</evidence>
<dbReference type="GO" id="GO:0005874">
    <property type="term" value="C:microtubule"/>
    <property type="evidence" value="ECO:0007669"/>
    <property type="project" value="UniProtKB-KW"/>
</dbReference>
<dbReference type="PANTHER" id="PTHR34252:SF1">
    <property type="entry name" value="CENTRIOLAR SATELLITE-ASSOCIATED TUBULIN POLYGLUTAMYLASE COMPLEX REGULATOR 1"/>
    <property type="match status" value="1"/>
</dbReference>
<reference evidence="9" key="1">
    <citation type="submission" date="2019-05" db="EMBL/GenBank/DDBJ databases">
        <title>Annotation for the trematode Fasciolopsis buski.</title>
        <authorList>
            <person name="Choi Y.-J."/>
        </authorList>
    </citation>
    <scope>NUCLEOTIDE SEQUENCE</scope>
    <source>
        <strain evidence="9">HT</strain>
        <tissue evidence="9">Whole worm</tissue>
    </source>
</reference>